<dbReference type="EMBL" id="CP007029">
    <property type="protein sequence ID" value="AHE99102.1"/>
    <property type="molecule type" value="Genomic_DNA"/>
</dbReference>
<organism evidence="8 9">
    <name type="scientific">Thioalkalivibrio paradoxus ARh 1</name>
    <dbReference type="NCBI Taxonomy" id="713585"/>
    <lineage>
        <taxon>Bacteria</taxon>
        <taxon>Pseudomonadati</taxon>
        <taxon>Pseudomonadota</taxon>
        <taxon>Gammaproteobacteria</taxon>
        <taxon>Chromatiales</taxon>
        <taxon>Ectothiorhodospiraceae</taxon>
        <taxon>Thioalkalivibrio</taxon>
    </lineage>
</organism>
<dbReference type="InterPro" id="IPR013766">
    <property type="entry name" value="Thioredoxin_domain"/>
</dbReference>
<dbReference type="PANTHER" id="PTHR45663">
    <property type="entry name" value="GEO12009P1"/>
    <property type="match status" value="1"/>
</dbReference>
<dbReference type="GO" id="GO:0006950">
    <property type="term" value="P:response to stress"/>
    <property type="evidence" value="ECO:0007669"/>
    <property type="project" value="UniProtKB-ARBA"/>
</dbReference>
<name>W0DPC3_9GAMM</name>
<keyword evidence="2" id="KW-0813">Transport</keyword>
<dbReference type="GO" id="GO:0015035">
    <property type="term" value="F:protein-disulfide reductase activity"/>
    <property type="evidence" value="ECO:0007669"/>
    <property type="project" value="UniProtKB-UniRule"/>
</dbReference>
<keyword evidence="4" id="KW-1015">Disulfide bond</keyword>
<evidence type="ECO:0000256" key="4">
    <source>
        <dbReference type="ARBA" id="ARBA00023157"/>
    </source>
</evidence>
<feature type="domain" description="Thioredoxin" evidence="7">
    <location>
        <begin position="1"/>
        <end position="114"/>
    </location>
</feature>
<dbReference type="RefSeq" id="WP_006748884.1">
    <property type="nucleotide sequence ID" value="NZ_CP007029.1"/>
</dbReference>
<dbReference type="OrthoDB" id="9790390at2"/>
<evidence type="ECO:0000256" key="5">
    <source>
        <dbReference type="ARBA" id="ARBA00023284"/>
    </source>
</evidence>
<gene>
    <name evidence="8" type="ORF">THITH_13495</name>
</gene>
<protein>
    <recommendedName>
        <fullName evidence="6">Thioredoxin</fullName>
    </recommendedName>
</protein>
<evidence type="ECO:0000313" key="8">
    <source>
        <dbReference type="EMBL" id="AHE99102.1"/>
    </source>
</evidence>
<dbReference type="KEGG" id="tti:THITH_13495"/>
<dbReference type="AlphaFoldDB" id="W0DPC3"/>
<dbReference type="STRING" id="713585.THITH_13495"/>
<dbReference type="HOGENOM" id="CLU_046120_1_1_6"/>
<dbReference type="Pfam" id="PF14561">
    <property type="entry name" value="TPR_20"/>
    <property type="match status" value="1"/>
</dbReference>
<dbReference type="SUPFAM" id="SSF52833">
    <property type="entry name" value="Thioredoxin-like"/>
    <property type="match status" value="1"/>
</dbReference>
<dbReference type="Proteomes" id="UP000005289">
    <property type="component" value="Chromosome"/>
</dbReference>
<evidence type="ECO:0000259" key="7">
    <source>
        <dbReference type="PROSITE" id="PS51352"/>
    </source>
</evidence>
<dbReference type="InterPro" id="IPR005746">
    <property type="entry name" value="Thioredoxin"/>
</dbReference>
<evidence type="ECO:0000256" key="3">
    <source>
        <dbReference type="ARBA" id="ARBA00022982"/>
    </source>
</evidence>
<keyword evidence="9" id="KW-1185">Reference proteome</keyword>
<dbReference type="NCBIfam" id="TIGR01068">
    <property type="entry name" value="thioredoxin"/>
    <property type="match status" value="1"/>
</dbReference>
<keyword evidence="5" id="KW-0676">Redox-active center</keyword>
<dbReference type="InterPro" id="IPR036249">
    <property type="entry name" value="Thioredoxin-like_sf"/>
</dbReference>
<dbReference type="FunFam" id="3.40.30.10:FF:000001">
    <property type="entry name" value="Thioredoxin"/>
    <property type="match status" value="1"/>
</dbReference>
<reference evidence="8 9" key="1">
    <citation type="submission" date="2013-12" db="EMBL/GenBank/DDBJ databases">
        <authorList>
            <consortium name="DOE Joint Genome Institute"/>
            <person name="Muyzer G."/>
            <person name="Huntemann M."/>
            <person name="Han J."/>
            <person name="Chen A."/>
            <person name="Kyrpides N."/>
            <person name="Mavromatis K."/>
            <person name="Markowitz V."/>
            <person name="Palaniappan K."/>
            <person name="Ivanova N."/>
            <person name="Schaumberg A."/>
            <person name="Pati A."/>
            <person name="Liolios K."/>
            <person name="Nordberg H.P."/>
            <person name="Cantor M.N."/>
            <person name="Hua S.X."/>
            <person name="Woyke T."/>
        </authorList>
    </citation>
    <scope>NUCLEOTIDE SEQUENCE [LARGE SCALE GENOMIC DNA]</scope>
    <source>
        <strain evidence="8 9">ARh 1</strain>
    </source>
</reference>
<dbReference type="Pfam" id="PF14559">
    <property type="entry name" value="TPR_19"/>
    <property type="match status" value="1"/>
</dbReference>
<proteinExistence type="inferred from homology"/>
<dbReference type="GO" id="GO:0005737">
    <property type="term" value="C:cytoplasm"/>
    <property type="evidence" value="ECO:0007669"/>
    <property type="project" value="TreeGrafter"/>
</dbReference>
<sequence length="287" mass="32031">MVEATNDLLDVTAGDFQQAVIEESFRRPVLVDFWADWCSPCQMLMPVLAKLVDEYAGKFRLAKVNSDEQQGLASQFGVRSLPTVMCFRNGKPVDQFMGVHPESAIRAIIEKYLERPSDRTREQALARLDSGDVAGAVADLRAAVASDPEHHELKIDLAQALLQAGDAQGAEQQLNLLPMDVHEQDAVKQLRARLVFAKTANGTDLTTLEQQLREHGDDPEALERLAAAYMVAGRSQEAMDLYLKLMQRHRSYNDNAGQKGLLAAFEVLGPRHELVGQYRRRMVSLLY</sequence>
<dbReference type="Pfam" id="PF00085">
    <property type="entry name" value="Thioredoxin"/>
    <property type="match status" value="1"/>
</dbReference>
<dbReference type="SUPFAM" id="SSF48452">
    <property type="entry name" value="TPR-like"/>
    <property type="match status" value="1"/>
</dbReference>
<comment type="similarity">
    <text evidence="1">Belongs to the thioredoxin family.</text>
</comment>
<evidence type="ECO:0000313" key="9">
    <source>
        <dbReference type="Proteomes" id="UP000005289"/>
    </source>
</evidence>
<evidence type="ECO:0000256" key="1">
    <source>
        <dbReference type="ARBA" id="ARBA00008987"/>
    </source>
</evidence>
<dbReference type="Gene3D" id="3.40.30.10">
    <property type="entry name" value="Glutaredoxin"/>
    <property type="match status" value="1"/>
</dbReference>
<dbReference type="Gene3D" id="1.25.40.10">
    <property type="entry name" value="Tetratricopeptide repeat domain"/>
    <property type="match status" value="2"/>
</dbReference>
<dbReference type="InterPro" id="IPR011990">
    <property type="entry name" value="TPR-like_helical_dom_sf"/>
</dbReference>
<dbReference type="PROSITE" id="PS51352">
    <property type="entry name" value="THIOREDOXIN_2"/>
    <property type="match status" value="1"/>
</dbReference>
<dbReference type="PRINTS" id="PR00421">
    <property type="entry name" value="THIOREDOXIN"/>
</dbReference>
<evidence type="ECO:0000256" key="2">
    <source>
        <dbReference type="ARBA" id="ARBA00022448"/>
    </source>
</evidence>
<dbReference type="PANTHER" id="PTHR45663:SF11">
    <property type="entry name" value="GEO12009P1"/>
    <property type="match status" value="1"/>
</dbReference>
<dbReference type="CDD" id="cd02947">
    <property type="entry name" value="TRX_family"/>
    <property type="match status" value="1"/>
</dbReference>
<evidence type="ECO:0000256" key="6">
    <source>
        <dbReference type="NCBIfam" id="TIGR01068"/>
    </source>
</evidence>
<accession>W0DPC3</accession>
<keyword evidence="3" id="KW-0249">Electron transport</keyword>